<proteinExistence type="predicted"/>
<protein>
    <submittedName>
        <fullName evidence="1">Uncharacterized protein</fullName>
    </submittedName>
</protein>
<evidence type="ECO:0000313" key="2">
    <source>
        <dbReference type="Proteomes" id="UP001196413"/>
    </source>
</evidence>
<organism evidence="1 2">
    <name type="scientific">Parelaphostrongylus tenuis</name>
    <name type="common">Meningeal worm</name>
    <dbReference type="NCBI Taxonomy" id="148309"/>
    <lineage>
        <taxon>Eukaryota</taxon>
        <taxon>Metazoa</taxon>
        <taxon>Ecdysozoa</taxon>
        <taxon>Nematoda</taxon>
        <taxon>Chromadorea</taxon>
        <taxon>Rhabditida</taxon>
        <taxon>Rhabditina</taxon>
        <taxon>Rhabditomorpha</taxon>
        <taxon>Strongyloidea</taxon>
        <taxon>Metastrongylidae</taxon>
        <taxon>Parelaphostrongylus</taxon>
    </lineage>
</organism>
<gene>
    <name evidence="1" type="ORF">KIN20_022580</name>
</gene>
<dbReference type="Proteomes" id="UP001196413">
    <property type="component" value="Unassembled WGS sequence"/>
</dbReference>
<evidence type="ECO:0000313" key="1">
    <source>
        <dbReference type="EMBL" id="KAJ1362873.1"/>
    </source>
</evidence>
<dbReference type="AlphaFoldDB" id="A0AAD5MUD9"/>
<dbReference type="InterPro" id="IPR007255">
    <property type="entry name" value="COG8"/>
</dbReference>
<accession>A0AAD5MUD9</accession>
<comment type="caution">
    <text evidence="1">The sequence shown here is derived from an EMBL/GenBank/DDBJ whole genome shotgun (WGS) entry which is preliminary data.</text>
</comment>
<name>A0AAD5MUD9_PARTN</name>
<dbReference type="EMBL" id="JAHQIW010004555">
    <property type="protein sequence ID" value="KAJ1362873.1"/>
    <property type="molecule type" value="Genomic_DNA"/>
</dbReference>
<dbReference type="Pfam" id="PF04124">
    <property type="entry name" value="Dor1"/>
    <property type="match status" value="1"/>
</dbReference>
<dbReference type="GO" id="GO:0017119">
    <property type="term" value="C:Golgi transport complex"/>
    <property type="evidence" value="ECO:0007669"/>
    <property type="project" value="InterPro"/>
</dbReference>
<reference evidence="1" key="1">
    <citation type="submission" date="2021-06" db="EMBL/GenBank/DDBJ databases">
        <title>Parelaphostrongylus tenuis whole genome reference sequence.</title>
        <authorList>
            <person name="Garwood T.J."/>
            <person name="Larsen P.A."/>
            <person name="Fountain-Jones N.M."/>
            <person name="Garbe J.R."/>
            <person name="Macchietto M.G."/>
            <person name="Kania S.A."/>
            <person name="Gerhold R.W."/>
            <person name="Richards J.E."/>
            <person name="Wolf T.M."/>
        </authorList>
    </citation>
    <scope>NUCLEOTIDE SEQUENCE</scope>
    <source>
        <strain evidence="1">MNPRO001-30</strain>
        <tissue evidence="1">Meninges</tissue>
    </source>
</reference>
<sequence length="68" mass="8058">MNLPSQYMIEHELKTMGSEQLRRERSLILNDLRSLEDQIGDLAFNNYRTYADAGRTNPTLHRNIHRNE</sequence>
<keyword evidence="2" id="KW-1185">Reference proteome</keyword>